<evidence type="ECO:0000313" key="2">
    <source>
        <dbReference type="EMBL" id="OEU12874.1"/>
    </source>
</evidence>
<dbReference type="InterPro" id="IPR020471">
    <property type="entry name" value="AKR"/>
</dbReference>
<dbReference type="GO" id="GO:0016491">
    <property type="term" value="F:oxidoreductase activity"/>
    <property type="evidence" value="ECO:0007669"/>
    <property type="project" value="InterPro"/>
</dbReference>
<organism evidence="2 3">
    <name type="scientific">Fragilariopsis cylindrus CCMP1102</name>
    <dbReference type="NCBI Taxonomy" id="635003"/>
    <lineage>
        <taxon>Eukaryota</taxon>
        <taxon>Sar</taxon>
        <taxon>Stramenopiles</taxon>
        <taxon>Ochrophyta</taxon>
        <taxon>Bacillariophyta</taxon>
        <taxon>Bacillariophyceae</taxon>
        <taxon>Bacillariophycidae</taxon>
        <taxon>Bacillariales</taxon>
        <taxon>Bacillariaceae</taxon>
        <taxon>Fragilariopsis</taxon>
    </lineage>
</organism>
<name>A0A1E7F418_9STRA</name>
<dbReference type="SUPFAM" id="SSF51430">
    <property type="entry name" value="NAD(P)-linked oxidoreductase"/>
    <property type="match status" value="1"/>
</dbReference>
<reference evidence="2 3" key="1">
    <citation type="submission" date="2016-09" db="EMBL/GenBank/DDBJ databases">
        <title>Extensive genetic diversity and differential bi-allelic expression allows diatom success in the polar Southern Ocean.</title>
        <authorList>
            <consortium name="DOE Joint Genome Institute"/>
            <person name="Mock T."/>
            <person name="Otillar R.P."/>
            <person name="Strauss J."/>
            <person name="Dupont C."/>
            <person name="Frickenhaus S."/>
            <person name="Maumus F."/>
            <person name="Mcmullan M."/>
            <person name="Sanges R."/>
            <person name="Schmutz J."/>
            <person name="Toseland A."/>
            <person name="Valas R."/>
            <person name="Veluchamy A."/>
            <person name="Ward B.J."/>
            <person name="Allen A."/>
            <person name="Barry K."/>
            <person name="Falciatore A."/>
            <person name="Ferrante M."/>
            <person name="Fortunato A.E."/>
            <person name="Gloeckner G."/>
            <person name="Gruber A."/>
            <person name="Hipkin R."/>
            <person name="Janech M."/>
            <person name="Kroth P."/>
            <person name="Leese F."/>
            <person name="Lindquist E."/>
            <person name="Lyon B.R."/>
            <person name="Martin J."/>
            <person name="Mayer C."/>
            <person name="Parker M."/>
            <person name="Quesneville H."/>
            <person name="Raymond J."/>
            <person name="Uhlig C."/>
            <person name="Valentin K.U."/>
            <person name="Worden A.Z."/>
            <person name="Armbrust E.V."/>
            <person name="Bowler C."/>
            <person name="Green B."/>
            <person name="Moulton V."/>
            <person name="Van Oosterhout C."/>
            <person name="Grigoriev I."/>
        </authorList>
    </citation>
    <scope>NUCLEOTIDE SEQUENCE [LARGE SCALE GENOMIC DNA]</scope>
    <source>
        <strain evidence="2 3">CCMP1102</strain>
    </source>
</reference>
<accession>A0A1E7F418</accession>
<evidence type="ECO:0000313" key="3">
    <source>
        <dbReference type="Proteomes" id="UP000095751"/>
    </source>
</evidence>
<dbReference type="KEGG" id="fcy:FRACYDRAFT_191304"/>
<dbReference type="PANTHER" id="PTHR43827:SF13">
    <property type="entry name" value="ALDO_KETO REDUCTASE FAMILY PROTEIN"/>
    <property type="match status" value="1"/>
</dbReference>
<dbReference type="AlphaFoldDB" id="A0A1E7F418"/>
<dbReference type="Gene3D" id="3.20.20.100">
    <property type="entry name" value="NADP-dependent oxidoreductase domain"/>
    <property type="match status" value="1"/>
</dbReference>
<dbReference type="Proteomes" id="UP000095751">
    <property type="component" value="Unassembled WGS sequence"/>
</dbReference>
<evidence type="ECO:0000259" key="1">
    <source>
        <dbReference type="Pfam" id="PF00248"/>
    </source>
</evidence>
<sequence>MSGSTCTTKSCLLNIPRVGYSLYKTPIEQVQRGTEIALRSGIYHLDIATQYGILRRFSDRQHERRDQLFISHKISNDEQSIDPNQIKQSIQKTIELLGPGVEYLDMVSIHSSLTDKARRVTTYKTLLELQNTQNNSHQNNASLVRSIGVCNYGIQALQEIQQEGLPFPQLNQLEISPFNQHTDLVKFCNAHGIAIACSPWSKLSGIDGPTKEWKILSELATSKNVTKAQLLIKWSLQKGYICVPRSSSKYKLERIAIIENSYGGTNLMKTTNTNNQDDNNTINTPFILSNTDMKILKSLDISYKAGRLGRRDGWSYVSILPYCNTSTRKRK</sequence>
<dbReference type="InterPro" id="IPR023210">
    <property type="entry name" value="NADP_OxRdtase_dom"/>
</dbReference>
<protein>
    <submittedName>
        <fullName evidence="2">Aldo/keto reductase</fullName>
    </submittedName>
</protein>
<dbReference type="EMBL" id="KV784364">
    <property type="protein sequence ID" value="OEU12874.1"/>
    <property type="molecule type" value="Genomic_DNA"/>
</dbReference>
<gene>
    <name evidence="2" type="ORF">FRACYDRAFT_191304</name>
</gene>
<dbReference type="InParanoid" id="A0A1E7F418"/>
<proteinExistence type="predicted"/>
<dbReference type="CDD" id="cd19071">
    <property type="entry name" value="AKR_AKR1-5-like"/>
    <property type="match status" value="1"/>
</dbReference>
<dbReference type="Pfam" id="PF00248">
    <property type="entry name" value="Aldo_ket_red"/>
    <property type="match status" value="1"/>
</dbReference>
<dbReference type="OrthoDB" id="416253at2759"/>
<dbReference type="PRINTS" id="PR00069">
    <property type="entry name" value="ALDKETRDTASE"/>
</dbReference>
<feature type="domain" description="NADP-dependent oxidoreductase" evidence="1">
    <location>
        <begin position="28"/>
        <end position="255"/>
    </location>
</feature>
<dbReference type="InterPro" id="IPR036812">
    <property type="entry name" value="NAD(P)_OxRdtase_dom_sf"/>
</dbReference>
<keyword evidence="3" id="KW-1185">Reference proteome</keyword>
<dbReference type="PANTHER" id="PTHR43827">
    <property type="entry name" value="2,5-DIKETO-D-GLUCONIC ACID REDUCTASE"/>
    <property type="match status" value="1"/>
</dbReference>